<dbReference type="InterPro" id="IPR000531">
    <property type="entry name" value="Beta-barrel_TonB"/>
</dbReference>
<sequence>MLVRDLKAALLAGAMGAALAAPLAAYAQEAAAPRQADSPVTDIVVTAARRLSEARASIQPQVGASTYTIDSKAIQALPGGDNVSMNQVVLQAPGVAQDSYGQLHIRGEHNGLQFRLNGVILPEGLSVFSQALSPRLADKIQLITGALPAEYGLRTAGIVDITTKSMFDNSGQASVYGGSHDQVQPSVDYGGSSGSLNYFVSLGYLHNDLGVESPDGRSNPLHDRTDQFQGFGYLEDTIDPETRVSLIAGSSIQRFQIPDVAGETSTFTLPSGQAINVDGQTAYPSDRLNENQREVTHYLIGSYLHTTDRFTGQLSLFARYSTLSFAPDVLGDLIYNGIAQTAAKSDTAGGLQAEGVYHLTEAHTLRGGVIVEIDRSTSQTSSQVIPLAEDGGQASQTPETIIDNGAKTSGTYSVYLQDEWKLLQDLTLNYGLRFDQFDGYRDENQVSPRANLVWLPLEHTTVHIGYARYFTPPPFELVAAETIGKFAGTTGQAGAGLDTTPYAERADYYDVGVEQTVIRGLTVGLDTYYKRSRHLIDEGQFGAPIILTPFNYDRGVQYGVEFSSAYQHGPLSAYFNLAYGHAQGRDIVSSQFNFAPDELAYIKTHYIYLDHDQKFTGSAGVSYLWRGTRMSADLIYGSGLRAEGAAPNGRELSPYTTVNLGLSHRFKDAPLGPVELRLDVVNLFDKKYEIRDGTGVGVGAPQFGARRGIFGGITKEF</sequence>
<protein>
    <submittedName>
        <fullName evidence="13">TonB-dependent receptor</fullName>
    </submittedName>
</protein>
<comment type="subcellular location">
    <subcellularLocation>
        <location evidence="1 10">Cell outer membrane</location>
        <topology evidence="1 10">Multi-pass membrane protein</topology>
    </subcellularLocation>
</comment>
<comment type="similarity">
    <text evidence="10">Belongs to the TonB-dependent receptor family.</text>
</comment>
<evidence type="ECO:0000256" key="3">
    <source>
        <dbReference type="ARBA" id="ARBA00022452"/>
    </source>
</evidence>
<evidence type="ECO:0000256" key="2">
    <source>
        <dbReference type="ARBA" id="ARBA00022448"/>
    </source>
</evidence>
<evidence type="ECO:0000259" key="12">
    <source>
        <dbReference type="Pfam" id="PF00593"/>
    </source>
</evidence>
<keyword evidence="8 13" id="KW-0675">Receptor</keyword>
<dbReference type="Gene3D" id="2.40.170.20">
    <property type="entry name" value="TonB-dependent receptor, beta-barrel domain"/>
    <property type="match status" value="1"/>
</dbReference>
<feature type="domain" description="TonB-dependent receptor-like beta-barrel" evidence="12">
    <location>
        <begin position="402"/>
        <end position="683"/>
    </location>
</feature>
<keyword evidence="2 10" id="KW-0813">Transport</keyword>
<evidence type="ECO:0000313" key="14">
    <source>
        <dbReference type="Proteomes" id="UP000676409"/>
    </source>
</evidence>
<dbReference type="KEGG" id="caul:KCG34_04500"/>
<dbReference type="GO" id="GO:0015344">
    <property type="term" value="F:siderophore uptake transmembrane transporter activity"/>
    <property type="evidence" value="ECO:0007669"/>
    <property type="project" value="TreeGrafter"/>
</dbReference>
<evidence type="ECO:0000256" key="5">
    <source>
        <dbReference type="ARBA" id="ARBA00022729"/>
    </source>
</evidence>
<evidence type="ECO:0000256" key="7">
    <source>
        <dbReference type="ARBA" id="ARBA00023136"/>
    </source>
</evidence>
<keyword evidence="7 10" id="KW-0472">Membrane</keyword>
<evidence type="ECO:0000313" key="13">
    <source>
        <dbReference type="EMBL" id="QUD89152.1"/>
    </source>
</evidence>
<organism evidence="13 14">
    <name type="scientific">Phenylobacterium montanum</name>
    <dbReference type="NCBI Taxonomy" id="2823693"/>
    <lineage>
        <taxon>Bacteria</taxon>
        <taxon>Pseudomonadati</taxon>
        <taxon>Pseudomonadota</taxon>
        <taxon>Alphaproteobacteria</taxon>
        <taxon>Caulobacterales</taxon>
        <taxon>Caulobacteraceae</taxon>
        <taxon>Phenylobacterium</taxon>
    </lineage>
</organism>
<gene>
    <name evidence="13" type="ORF">KCG34_04500</name>
</gene>
<keyword evidence="14" id="KW-1185">Reference proteome</keyword>
<dbReference type="EMBL" id="CP073078">
    <property type="protein sequence ID" value="QUD89152.1"/>
    <property type="molecule type" value="Genomic_DNA"/>
</dbReference>
<dbReference type="GO" id="GO:0009279">
    <property type="term" value="C:cell outer membrane"/>
    <property type="evidence" value="ECO:0007669"/>
    <property type="project" value="UniProtKB-SubCell"/>
</dbReference>
<dbReference type="PANTHER" id="PTHR30069">
    <property type="entry name" value="TONB-DEPENDENT OUTER MEMBRANE RECEPTOR"/>
    <property type="match status" value="1"/>
</dbReference>
<dbReference type="Proteomes" id="UP000676409">
    <property type="component" value="Chromosome"/>
</dbReference>
<dbReference type="RefSeq" id="WP_211939202.1">
    <property type="nucleotide sequence ID" value="NZ_CP073078.1"/>
</dbReference>
<dbReference type="InterPro" id="IPR036942">
    <property type="entry name" value="Beta-barrel_TonB_sf"/>
</dbReference>
<reference evidence="13" key="1">
    <citation type="submission" date="2021-04" db="EMBL/GenBank/DDBJ databases">
        <title>The complete genome sequence of Caulobacter sp. S6.</title>
        <authorList>
            <person name="Tang Y."/>
            <person name="Ouyang W."/>
            <person name="Liu Q."/>
            <person name="Huang B."/>
            <person name="Guo Z."/>
            <person name="Lei P."/>
        </authorList>
    </citation>
    <scope>NUCLEOTIDE SEQUENCE</scope>
    <source>
        <strain evidence="13">S6</strain>
    </source>
</reference>
<dbReference type="InterPro" id="IPR039426">
    <property type="entry name" value="TonB-dep_rcpt-like"/>
</dbReference>
<keyword evidence="6" id="KW-0798">TonB box</keyword>
<keyword evidence="9 10" id="KW-0998">Cell outer membrane</keyword>
<evidence type="ECO:0000256" key="10">
    <source>
        <dbReference type="PROSITE-ProRule" id="PRU01360"/>
    </source>
</evidence>
<dbReference type="AlphaFoldDB" id="A0A975G239"/>
<evidence type="ECO:0000256" key="8">
    <source>
        <dbReference type="ARBA" id="ARBA00023170"/>
    </source>
</evidence>
<dbReference type="GO" id="GO:0044718">
    <property type="term" value="P:siderophore transmembrane transport"/>
    <property type="evidence" value="ECO:0007669"/>
    <property type="project" value="TreeGrafter"/>
</dbReference>
<name>A0A975G239_9CAUL</name>
<evidence type="ECO:0000256" key="4">
    <source>
        <dbReference type="ARBA" id="ARBA00022692"/>
    </source>
</evidence>
<keyword evidence="4 10" id="KW-0812">Transmembrane</keyword>
<dbReference type="Pfam" id="PF00593">
    <property type="entry name" value="TonB_dep_Rec_b-barrel"/>
    <property type="match status" value="1"/>
</dbReference>
<evidence type="ECO:0000256" key="9">
    <source>
        <dbReference type="ARBA" id="ARBA00023237"/>
    </source>
</evidence>
<keyword evidence="3 10" id="KW-1134">Transmembrane beta strand</keyword>
<dbReference type="PANTHER" id="PTHR30069:SF29">
    <property type="entry name" value="HEMOGLOBIN AND HEMOGLOBIN-HAPTOGLOBIN-BINDING PROTEIN 1-RELATED"/>
    <property type="match status" value="1"/>
</dbReference>
<accession>A0A975G239</accession>
<keyword evidence="5 11" id="KW-0732">Signal</keyword>
<proteinExistence type="inferred from homology"/>
<evidence type="ECO:0000256" key="6">
    <source>
        <dbReference type="ARBA" id="ARBA00023077"/>
    </source>
</evidence>
<evidence type="ECO:0000256" key="1">
    <source>
        <dbReference type="ARBA" id="ARBA00004571"/>
    </source>
</evidence>
<evidence type="ECO:0000256" key="11">
    <source>
        <dbReference type="SAM" id="SignalP"/>
    </source>
</evidence>
<feature type="chain" id="PRO_5037754462" evidence="11">
    <location>
        <begin position="21"/>
        <end position="717"/>
    </location>
</feature>
<feature type="signal peptide" evidence="11">
    <location>
        <begin position="1"/>
        <end position="20"/>
    </location>
</feature>
<dbReference type="SUPFAM" id="SSF56935">
    <property type="entry name" value="Porins"/>
    <property type="match status" value="1"/>
</dbReference>
<dbReference type="PROSITE" id="PS52016">
    <property type="entry name" value="TONB_DEPENDENT_REC_3"/>
    <property type="match status" value="1"/>
</dbReference>